<feature type="region of interest" description="Disordered" evidence="1">
    <location>
        <begin position="618"/>
        <end position="700"/>
    </location>
</feature>
<feature type="compositionally biased region" description="Basic residues" evidence="1">
    <location>
        <begin position="159"/>
        <end position="176"/>
    </location>
</feature>
<dbReference type="AlphaFoldDB" id="A0A8H3E9H0"/>
<evidence type="ECO:0000313" key="3">
    <source>
        <dbReference type="Proteomes" id="UP000663827"/>
    </source>
</evidence>
<feature type="compositionally biased region" description="Acidic residues" evidence="1">
    <location>
        <begin position="187"/>
        <end position="200"/>
    </location>
</feature>
<feature type="region of interest" description="Disordered" evidence="1">
    <location>
        <begin position="573"/>
        <end position="604"/>
    </location>
</feature>
<organism evidence="2 3">
    <name type="scientific">Rhizoctonia solani</name>
    <dbReference type="NCBI Taxonomy" id="456999"/>
    <lineage>
        <taxon>Eukaryota</taxon>
        <taxon>Fungi</taxon>
        <taxon>Dikarya</taxon>
        <taxon>Basidiomycota</taxon>
        <taxon>Agaricomycotina</taxon>
        <taxon>Agaricomycetes</taxon>
        <taxon>Cantharellales</taxon>
        <taxon>Ceratobasidiaceae</taxon>
        <taxon>Rhizoctonia</taxon>
    </lineage>
</organism>
<feature type="compositionally biased region" description="Basic and acidic residues" evidence="1">
    <location>
        <begin position="634"/>
        <end position="646"/>
    </location>
</feature>
<protein>
    <submittedName>
        <fullName evidence="2">Uncharacterized protein</fullName>
    </submittedName>
</protein>
<proteinExistence type="predicted"/>
<sequence length="700" mass="77018">MWMHPDYYKSYREASSEGTVDHIEDWQDALSKLDGVLYHQPSGTLLGGKNGVVHVARVLVDLTLNILAVRGDFDPPEEPPRGYDLSRLQINAHDRVVAWTEKWTAAINASTKILSTHSDERRVGRDLATASNESTCDEPPATRANTPSAPIRTASTASKKQKRAKRAQKAKSKSTPHTRDNNVESTTDTESDIGEEVDFEGLDKTSQDEEEEEDWEQWGGGDGGLELGNSGTNPGIRRPVPDVDDDDEQHDRLELRYKYGFTQGNTYERDEGTDPIVTSHSSGTWSPSDGVFGCFADLPPYKDTHLHSPHAVVKQLRKFGAECEETLQNFDVYMAANPRVTSVLADNAKIQAKDFPTHIQPLYEALFLRKATWKRAETIARGVHGYAQRMAHILREGFQLYLTAQRFIQQGDFPDPNLTALNIETAVNKSKRGLVEIRWTYNELLAFQKLATEQYNALEGNWMAKDIPTDTTTLIQVVQGLVDWADKAATLVTQLQSKRSATWEKNMTTSFHREYLSSGMDYRFGCPAIIEEPKDLRDTLALAKSLVGRTPIPAPSTAEPHCLITPTTTSDIVSTTTHSATGTSTTGAQTSGDTATTPESSAPVTSSIAPIAANDLTATPSLDPISKTPSSGPAHEKSTKRKDPPDSVKNLRRVSARLANSSTELQPPKTRSSTQAKNTTSAGKATPKVKNTMSTKRAKK</sequence>
<reference evidence="2" key="1">
    <citation type="submission" date="2021-01" db="EMBL/GenBank/DDBJ databases">
        <authorList>
            <person name="Kaushik A."/>
        </authorList>
    </citation>
    <scope>NUCLEOTIDE SEQUENCE</scope>
    <source>
        <strain evidence="2">AG5</strain>
    </source>
</reference>
<gene>
    <name evidence="2" type="ORF">RDB_LOCUS122917</name>
</gene>
<dbReference type="Proteomes" id="UP000663827">
    <property type="component" value="Unassembled WGS sequence"/>
</dbReference>
<comment type="caution">
    <text evidence="2">The sequence shown here is derived from an EMBL/GenBank/DDBJ whole genome shotgun (WGS) entry which is preliminary data.</text>
</comment>
<feature type="compositionally biased region" description="Polar residues" evidence="1">
    <location>
        <begin position="658"/>
        <end position="700"/>
    </location>
</feature>
<accession>A0A8H3E9H0</accession>
<feature type="region of interest" description="Disordered" evidence="1">
    <location>
        <begin position="118"/>
        <end position="249"/>
    </location>
</feature>
<evidence type="ECO:0000256" key="1">
    <source>
        <dbReference type="SAM" id="MobiDB-lite"/>
    </source>
</evidence>
<dbReference type="EMBL" id="CAJNJQ010002858">
    <property type="protein sequence ID" value="CAE7186762.1"/>
    <property type="molecule type" value="Genomic_DNA"/>
</dbReference>
<evidence type="ECO:0000313" key="2">
    <source>
        <dbReference type="EMBL" id="CAE7186762.1"/>
    </source>
</evidence>
<name>A0A8H3E9H0_9AGAM</name>
<feature type="compositionally biased region" description="Low complexity" evidence="1">
    <location>
        <begin position="573"/>
        <end position="597"/>
    </location>
</feature>